<evidence type="ECO:0000256" key="3">
    <source>
        <dbReference type="ARBA" id="ARBA00023163"/>
    </source>
</evidence>
<evidence type="ECO:0000313" key="5">
    <source>
        <dbReference type="EMBL" id="TXJ13193.1"/>
    </source>
</evidence>
<dbReference type="PROSITE" id="PS00356">
    <property type="entry name" value="HTH_LACI_1"/>
    <property type="match status" value="1"/>
</dbReference>
<keyword evidence="1" id="KW-0805">Transcription regulation</keyword>
<name>A0A5C8CKL1_9SPIR</name>
<dbReference type="InterPro" id="IPR010982">
    <property type="entry name" value="Lambda_DNA-bd_dom_sf"/>
</dbReference>
<dbReference type="InterPro" id="IPR046335">
    <property type="entry name" value="LacI/GalR-like_sensor"/>
</dbReference>
<dbReference type="SUPFAM" id="SSF53822">
    <property type="entry name" value="Periplasmic binding protein-like I"/>
    <property type="match status" value="1"/>
</dbReference>
<dbReference type="CDD" id="cd01392">
    <property type="entry name" value="HTH_LacI"/>
    <property type="match status" value="1"/>
</dbReference>
<dbReference type="InterPro" id="IPR028082">
    <property type="entry name" value="Peripla_BP_I"/>
</dbReference>
<dbReference type="SMART" id="SM00354">
    <property type="entry name" value="HTH_LACI"/>
    <property type="match status" value="1"/>
</dbReference>
<reference evidence="5 6" key="1">
    <citation type="journal article" date="1992" name="Lakartidningen">
        <title>[Penicillin V and not amoxicillin is the first choice preparation in acute otitis].</title>
        <authorList>
            <person name="Kamme C."/>
            <person name="Lundgren K."/>
            <person name="Prellner K."/>
        </authorList>
    </citation>
    <scope>NUCLEOTIDE SEQUENCE [LARGE SCALE GENOMIC DNA]</scope>
    <source>
        <strain evidence="5 6">W1</strain>
    </source>
</reference>
<evidence type="ECO:0000256" key="2">
    <source>
        <dbReference type="ARBA" id="ARBA00023125"/>
    </source>
</evidence>
<dbReference type="Pfam" id="PF00356">
    <property type="entry name" value="LacI"/>
    <property type="match status" value="1"/>
</dbReference>
<keyword evidence="3" id="KW-0804">Transcription</keyword>
<evidence type="ECO:0000313" key="6">
    <source>
        <dbReference type="Proteomes" id="UP000325116"/>
    </source>
</evidence>
<dbReference type="PROSITE" id="PS50932">
    <property type="entry name" value="HTH_LACI_2"/>
    <property type="match status" value="1"/>
</dbReference>
<dbReference type="PANTHER" id="PTHR30146:SF150">
    <property type="entry name" value="ARABINOSE METABOLISM TRANSCRIPTIONAL REPRESSOR"/>
    <property type="match status" value="1"/>
</dbReference>
<accession>A0A5C8CKL1</accession>
<dbReference type="GO" id="GO:0000976">
    <property type="term" value="F:transcription cis-regulatory region binding"/>
    <property type="evidence" value="ECO:0007669"/>
    <property type="project" value="TreeGrafter"/>
</dbReference>
<dbReference type="PANTHER" id="PTHR30146">
    <property type="entry name" value="LACI-RELATED TRANSCRIPTIONAL REPRESSOR"/>
    <property type="match status" value="1"/>
</dbReference>
<dbReference type="InterPro" id="IPR000843">
    <property type="entry name" value="HTH_LacI"/>
</dbReference>
<dbReference type="Proteomes" id="UP000325116">
    <property type="component" value="Unassembled WGS sequence"/>
</dbReference>
<dbReference type="Gene3D" id="3.40.50.2300">
    <property type="match status" value="2"/>
</dbReference>
<sequence length="346" mass="39604">MNKSKVNLIDIAKKAGVSISTVSLVLNNKNGVGNELSKKINEIALNMGYKQNKKNAKNKRIAFLKIERHGRIINETHNVFLADYIQGIINRSKALNYKLEISSYSKEQLNSIKLYVEKENYSGIIILATELYEEDIIFLSSINMPIVFLDAYYPYLKCHFVTMNNENSIFQLVEHLVELGHKRIGLVDSKSNASNLIIRRESFYKYLNYFNITFQDSDYFLVDSIYDKTVEDMGYYLSDNRDMPSALICVNDTIAIGVIKALKNHNYNIPKDISVVGHDNLPTDLFIEPLLTTIDVPKIDIAQSAVDILDKEIRYRQKEHFKICAINGTLIPRESSDKLIDNKNSI</sequence>
<dbReference type="RefSeq" id="WP_147757417.1">
    <property type="nucleotide sequence ID" value="NZ_SAXT01000001.1"/>
</dbReference>
<dbReference type="Pfam" id="PF13377">
    <property type="entry name" value="Peripla_BP_3"/>
    <property type="match status" value="1"/>
</dbReference>
<feature type="domain" description="HTH lacI-type" evidence="4">
    <location>
        <begin position="6"/>
        <end position="60"/>
    </location>
</feature>
<dbReference type="Gene3D" id="1.10.260.40">
    <property type="entry name" value="lambda repressor-like DNA-binding domains"/>
    <property type="match status" value="1"/>
</dbReference>
<evidence type="ECO:0000256" key="1">
    <source>
        <dbReference type="ARBA" id="ARBA00023015"/>
    </source>
</evidence>
<dbReference type="GO" id="GO:0003700">
    <property type="term" value="F:DNA-binding transcription factor activity"/>
    <property type="evidence" value="ECO:0007669"/>
    <property type="project" value="TreeGrafter"/>
</dbReference>
<organism evidence="5 6">
    <name type="scientific">Brachyspira aalborgi</name>
    <dbReference type="NCBI Taxonomy" id="29522"/>
    <lineage>
        <taxon>Bacteria</taxon>
        <taxon>Pseudomonadati</taxon>
        <taxon>Spirochaetota</taxon>
        <taxon>Spirochaetia</taxon>
        <taxon>Brachyspirales</taxon>
        <taxon>Brachyspiraceae</taxon>
        <taxon>Brachyspira</taxon>
    </lineage>
</organism>
<proteinExistence type="predicted"/>
<dbReference type="SUPFAM" id="SSF47413">
    <property type="entry name" value="lambda repressor-like DNA-binding domains"/>
    <property type="match status" value="1"/>
</dbReference>
<dbReference type="EMBL" id="SAXT01000001">
    <property type="protein sequence ID" value="TXJ13193.1"/>
    <property type="molecule type" value="Genomic_DNA"/>
</dbReference>
<comment type="caution">
    <text evidence="5">The sequence shown here is derived from an EMBL/GenBank/DDBJ whole genome shotgun (WGS) entry which is preliminary data.</text>
</comment>
<keyword evidence="2" id="KW-0238">DNA-binding</keyword>
<gene>
    <name evidence="5" type="ORF">EPJ80_00140</name>
</gene>
<protein>
    <submittedName>
        <fullName evidence="5">LacI family transcriptional regulator</fullName>
    </submittedName>
</protein>
<dbReference type="AlphaFoldDB" id="A0A5C8CKL1"/>
<evidence type="ECO:0000259" key="4">
    <source>
        <dbReference type="PROSITE" id="PS50932"/>
    </source>
</evidence>